<dbReference type="PANTHER" id="PTHR47665:SF1">
    <property type="entry name" value="HISTONE DEACETYLASE-LIKE PROTEIN"/>
    <property type="match status" value="1"/>
</dbReference>
<feature type="region of interest" description="Disordered" evidence="2">
    <location>
        <begin position="341"/>
        <end position="374"/>
    </location>
</feature>
<keyword evidence="1" id="KW-0862">Zinc</keyword>
<protein>
    <submittedName>
        <fullName evidence="4">Ubiquitin carboxyl-terminal hydrolase 44</fullName>
    </submittedName>
</protein>
<dbReference type="Pfam" id="PF02148">
    <property type="entry name" value="zf-UBP"/>
    <property type="match status" value="2"/>
</dbReference>
<proteinExistence type="predicted"/>
<dbReference type="InterPro" id="IPR001607">
    <property type="entry name" value="Znf_UBP"/>
</dbReference>
<dbReference type="InterPro" id="IPR013083">
    <property type="entry name" value="Znf_RING/FYVE/PHD"/>
</dbReference>
<dbReference type="SUPFAM" id="SSF57850">
    <property type="entry name" value="RING/U-box"/>
    <property type="match status" value="2"/>
</dbReference>
<dbReference type="GO" id="GO:0008270">
    <property type="term" value="F:zinc ion binding"/>
    <property type="evidence" value="ECO:0007669"/>
    <property type="project" value="UniProtKB-KW"/>
</dbReference>
<feature type="region of interest" description="Disordered" evidence="2">
    <location>
        <begin position="1"/>
        <end position="21"/>
    </location>
</feature>
<keyword evidence="1" id="KW-0479">Metal-binding</keyword>
<feature type="compositionally biased region" description="Polar residues" evidence="2">
    <location>
        <begin position="1"/>
        <end position="12"/>
    </location>
</feature>
<dbReference type="PANTHER" id="PTHR47665">
    <property type="entry name" value="HISTONE DEACETYLASE-LIKE PROTEIN"/>
    <property type="match status" value="1"/>
</dbReference>
<sequence length="374" mass="41382">MYATLESLTTPSAGEMQGPNAIDSAAHRAPNVSKLVATCEGTKVRIFDANNFLFQTRECQHRVTVRPIPDDFAVDLDTVVCSTCQTREENWFCLVCHEFFCGRFANRHMLQHHVDSGHCVSMSLLDLSVWCYACDMYLDHDVFPPLYAFFARMHRLKFREEPQNAIVQSDKQGPAEGEEAFLFWENLGPMGELMCSHTSGITQSSDHVQDINAQCATCAAMGVLPSAAASQENWVCLDCAGVFCGRYNSRHMLEHHQNTGHAVCLSLQDLSIWCYSCVQYVDHTFFPRTQAVFDHFSHLKFGDRGPAPPTSPPRARQAQHVPFASESAASLDGPVLQSAKVEAASQESFDPQFGGVDSIGLEAPSISDSGPSQY</sequence>
<name>A0A2R5GFB9_9STRA</name>
<comment type="caution">
    <text evidence="4">The sequence shown here is derived from an EMBL/GenBank/DDBJ whole genome shotgun (WGS) entry which is preliminary data.</text>
</comment>
<organism evidence="4 5">
    <name type="scientific">Hondaea fermentalgiana</name>
    <dbReference type="NCBI Taxonomy" id="2315210"/>
    <lineage>
        <taxon>Eukaryota</taxon>
        <taxon>Sar</taxon>
        <taxon>Stramenopiles</taxon>
        <taxon>Bigyra</taxon>
        <taxon>Labyrinthulomycetes</taxon>
        <taxon>Thraustochytrida</taxon>
        <taxon>Thraustochytriidae</taxon>
        <taxon>Hondaea</taxon>
    </lineage>
</organism>
<dbReference type="InParanoid" id="A0A2R5GFB9"/>
<feature type="region of interest" description="Disordered" evidence="2">
    <location>
        <begin position="303"/>
        <end position="327"/>
    </location>
</feature>
<evidence type="ECO:0000256" key="1">
    <source>
        <dbReference type="PROSITE-ProRule" id="PRU00502"/>
    </source>
</evidence>
<evidence type="ECO:0000313" key="4">
    <source>
        <dbReference type="EMBL" id="GBG26941.1"/>
    </source>
</evidence>
<evidence type="ECO:0000313" key="5">
    <source>
        <dbReference type="Proteomes" id="UP000241890"/>
    </source>
</evidence>
<accession>A0A2R5GFB9</accession>
<dbReference type="AlphaFoldDB" id="A0A2R5GFB9"/>
<dbReference type="Proteomes" id="UP000241890">
    <property type="component" value="Unassembled WGS sequence"/>
</dbReference>
<keyword evidence="1" id="KW-0863">Zinc-finger</keyword>
<reference evidence="4 5" key="1">
    <citation type="submission" date="2017-12" db="EMBL/GenBank/DDBJ databases">
        <title>Sequencing, de novo assembly and annotation of complete genome of a new Thraustochytrid species, strain FCC1311.</title>
        <authorList>
            <person name="Sedici K."/>
            <person name="Godart F."/>
            <person name="Aiese Cigliano R."/>
            <person name="Sanseverino W."/>
            <person name="Barakat M."/>
            <person name="Ortet P."/>
            <person name="Marechal E."/>
            <person name="Cagnac O."/>
            <person name="Amato A."/>
        </authorList>
    </citation>
    <scope>NUCLEOTIDE SEQUENCE [LARGE SCALE GENOMIC DNA]</scope>
</reference>
<keyword evidence="5" id="KW-1185">Reference proteome</keyword>
<dbReference type="PROSITE" id="PS50271">
    <property type="entry name" value="ZF_UBP"/>
    <property type="match status" value="2"/>
</dbReference>
<dbReference type="EMBL" id="BEYU01000026">
    <property type="protein sequence ID" value="GBG26941.1"/>
    <property type="molecule type" value="Genomic_DNA"/>
</dbReference>
<gene>
    <name evidence="4" type="ORF">FCC1311_031642</name>
</gene>
<evidence type="ECO:0000259" key="3">
    <source>
        <dbReference type="PROSITE" id="PS50271"/>
    </source>
</evidence>
<dbReference type="SMART" id="SM00290">
    <property type="entry name" value="ZnF_UBP"/>
    <property type="match status" value="2"/>
</dbReference>
<evidence type="ECO:0000256" key="2">
    <source>
        <dbReference type="SAM" id="MobiDB-lite"/>
    </source>
</evidence>
<dbReference type="GO" id="GO:0016787">
    <property type="term" value="F:hydrolase activity"/>
    <property type="evidence" value="ECO:0007669"/>
    <property type="project" value="UniProtKB-KW"/>
</dbReference>
<keyword evidence="4" id="KW-0378">Hydrolase</keyword>
<feature type="domain" description="UBP-type" evidence="3">
    <location>
        <begin position="57"/>
        <end position="158"/>
    </location>
</feature>
<dbReference type="Gene3D" id="3.30.40.10">
    <property type="entry name" value="Zinc/RING finger domain, C3HC4 (zinc finger)"/>
    <property type="match status" value="2"/>
</dbReference>
<feature type="domain" description="UBP-type" evidence="3">
    <location>
        <begin position="193"/>
        <end position="303"/>
    </location>
</feature>
<dbReference type="OrthoDB" id="424012at2759"/>